<reference evidence="8" key="1">
    <citation type="submission" date="2022-01" db="EMBL/GenBank/DDBJ databases">
        <authorList>
            <person name="Braso-Vives M."/>
        </authorList>
    </citation>
    <scope>NUCLEOTIDE SEQUENCE</scope>
</reference>
<keyword evidence="4 5" id="KW-0472">Membrane</keyword>
<evidence type="ECO:0000256" key="4">
    <source>
        <dbReference type="ARBA" id="ARBA00023136"/>
    </source>
</evidence>
<dbReference type="EMBL" id="OV696704">
    <property type="protein sequence ID" value="CAH1251300.1"/>
    <property type="molecule type" value="Genomic_DNA"/>
</dbReference>
<evidence type="ECO:0000256" key="5">
    <source>
        <dbReference type="SAM" id="Phobius"/>
    </source>
</evidence>
<keyword evidence="3 5" id="KW-1133">Transmembrane helix</keyword>
<protein>
    <submittedName>
        <fullName evidence="8">DCST1 protein</fullName>
    </submittedName>
</protein>
<keyword evidence="2 5" id="KW-0812">Transmembrane</keyword>
<evidence type="ECO:0000256" key="2">
    <source>
        <dbReference type="ARBA" id="ARBA00022692"/>
    </source>
</evidence>
<evidence type="ECO:0000259" key="7">
    <source>
        <dbReference type="Pfam" id="PF26037"/>
    </source>
</evidence>
<gene>
    <name evidence="8" type="primary">DCST1</name>
    <name evidence="8" type="ORF">BLAG_LOCUS11736</name>
</gene>
<feature type="transmembrane region" description="Helical" evidence="5">
    <location>
        <begin position="314"/>
        <end position="332"/>
    </location>
</feature>
<dbReference type="AlphaFoldDB" id="A0A8J9ZCB4"/>
<dbReference type="OrthoDB" id="5985669at2759"/>
<evidence type="ECO:0000256" key="3">
    <source>
        <dbReference type="ARBA" id="ARBA00022989"/>
    </source>
</evidence>
<dbReference type="GO" id="GO:0016020">
    <property type="term" value="C:membrane"/>
    <property type="evidence" value="ECO:0007669"/>
    <property type="project" value="UniProtKB-SubCell"/>
</dbReference>
<feature type="domain" description="Dendritic cell-specific transmembrane protein-like" evidence="6">
    <location>
        <begin position="169"/>
        <end position="360"/>
    </location>
</feature>
<evidence type="ECO:0000259" key="6">
    <source>
        <dbReference type="Pfam" id="PF07782"/>
    </source>
</evidence>
<dbReference type="Pfam" id="PF26037">
    <property type="entry name" value="zf-RING_DCST1_C"/>
    <property type="match status" value="1"/>
</dbReference>
<dbReference type="InterPro" id="IPR012858">
    <property type="entry name" value="DC_STAMP-like"/>
</dbReference>
<comment type="subcellular location">
    <subcellularLocation>
        <location evidence="1">Membrane</location>
        <topology evidence="1">Multi-pass membrane protein</topology>
    </subcellularLocation>
</comment>
<dbReference type="PANTHER" id="PTHR21041">
    <property type="entry name" value="DENDRITIC CELL-SPECIFIC TRANSMEMBRANE PROTEIN"/>
    <property type="match status" value="1"/>
</dbReference>
<sequence>MTAGKNQNTETKYKDKTSSRCKELMSSAQKKCKEALRKVPNCWSILGLPVCFDFEALGTCAAVAGTMCSSNKAVDKGFGKNYESTERSNKELDKHFDAKMEYQIISRPKDLNLKTAEDVGLAIDQEFRSRMAVFRLISSAINKIFAFLFVLTILAAHTYQRKFCTKFDFDNLYITGYFRRIDARRRKAGKRTLLPLKKAEENEIIYPSRMKLMSHEKQKLTKGLIMVFGQIVFALVVFFLDYLLFESLDIIRRHSEVTTIMKGHHQLSVKVLGKGALARIMDNLFRSLKNQEHTLHHVSTNKRCLPHPTELDPWYLWLVLGIYIAQIGLYYMEAYALRLRRVIASFFYRRRAKKRTLYLYNEFMRKRVGFLTHMRKKIRRLVREKKLSIETALPTILRYKFPLLFGWLKWFGLGKKQCLICDDKENKLTHHCPGCRYVYCRQCWRDLKKACYYCNPADTSEDTQTSDKSSSSEED</sequence>
<feature type="transmembrane region" description="Helical" evidence="5">
    <location>
        <begin position="132"/>
        <end position="156"/>
    </location>
</feature>
<feature type="transmembrane region" description="Helical" evidence="5">
    <location>
        <begin position="223"/>
        <end position="245"/>
    </location>
</feature>
<proteinExistence type="predicted"/>
<evidence type="ECO:0000313" key="8">
    <source>
        <dbReference type="EMBL" id="CAH1251300.1"/>
    </source>
</evidence>
<accession>A0A8J9ZCB4</accession>
<dbReference type="Proteomes" id="UP000838412">
    <property type="component" value="Chromosome 19"/>
</dbReference>
<name>A0A8J9ZCB4_BRALA</name>
<evidence type="ECO:0000313" key="9">
    <source>
        <dbReference type="Proteomes" id="UP000838412"/>
    </source>
</evidence>
<organism evidence="8 9">
    <name type="scientific">Branchiostoma lanceolatum</name>
    <name type="common">Common lancelet</name>
    <name type="synonym">Amphioxus lanceolatum</name>
    <dbReference type="NCBI Taxonomy" id="7740"/>
    <lineage>
        <taxon>Eukaryota</taxon>
        <taxon>Metazoa</taxon>
        <taxon>Chordata</taxon>
        <taxon>Cephalochordata</taxon>
        <taxon>Leptocardii</taxon>
        <taxon>Amphioxiformes</taxon>
        <taxon>Branchiostomatidae</taxon>
        <taxon>Branchiostoma</taxon>
    </lineage>
</organism>
<evidence type="ECO:0000256" key="1">
    <source>
        <dbReference type="ARBA" id="ARBA00004141"/>
    </source>
</evidence>
<dbReference type="InterPro" id="IPR051856">
    <property type="entry name" value="CSR-E3_Ligase_Protein"/>
</dbReference>
<keyword evidence="9" id="KW-1185">Reference proteome</keyword>
<dbReference type="InterPro" id="IPR058842">
    <property type="entry name" value="DCST1_C"/>
</dbReference>
<feature type="domain" description="E3 ubiquitin-protein ligase DCST1-like C-terminal" evidence="7">
    <location>
        <begin position="416"/>
        <end position="456"/>
    </location>
</feature>
<dbReference type="Pfam" id="PF07782">
    <property type="entry name" value="DC_STAMP"/>
    <property type="match status" value="1"/>
</dbReference>
<dbReference type="PANTHER" id="PTHR21041:SF17">
    <property type="entry name" value="E3 UBIQUITIN-PROTEIN LIGASE DCST1"/>
    <property type="match status" value="1"/>
</dbReference>